<protein>
    <submittedName>
        <fullName evidence="2">Uncharacterized protein</fullName>
    </submittedName>
</protein>
<name>C6RFW2_9BACT</name>
<gene>
    <name evidence="2" type="ORF">CAMSH0001_2225</name>
</gene>
<dbReference type="AlphaFoldDB" id="C6RFW2"/>
<dbReference type="Proteomes" id="UP000003107">
    <property type="component" value="Unassembled WGS sequence"/>
</dbReference>
<dbReference type="STRING" id="553219.CAMSH0001_2225"/>
<reference evidence="2 3" key="1">
    <citation type="submission" date="2009-07" db="EMBL/GenBank/DDBJ databases">
        <authorList>
            <person name="Madupu R."/>
            <person name="Sebastian Y."/>
            <person name="Durkin A.S."/>
            <person name="Torralba M."/>
            <person name="Methe B."/>
            <person name="Sutton G.G."/>
            <person name="Strausberg R.L."/>
            <person name="Nelson K.E."/>
        </authorList>
    </citation>
    <scope>NUCLEOTIDE SEQUENCE [LARGE SCALE GENOMIC DNA]</scope>
    <source>
        <strain evidence="2 3">RM3277</strain>
    </source>
</reference>
<feature type="transmembrane region" description="Helical" evidence="1">
    <location>
        <begin position="21"/>
        <end position="41"/>
    </location>
</feature>
<evidence type="ECO:0000313" key="3">
    <source>
        <dbReference type="Proteomes" id="UP000003107"/>
    </source>
</evidence>
<keyword evidence="1" id="KW-1133">Transmembrane helix</keyword>
<keyword evidence="1" id="KW-0472">Membrane</keyword>
<keyword evidence="3" id="KW-1185">Reference proteome</keyword>
<proteinExistence type="predicted"/>
<evidence type="ECO:0000256" key="1">
    <source>
        <dbReference type="SAM" id="Phobius"/>
    </source>
</evidence>
<comment type="caution">
    <text evidence="2">The sequence shown here is derived from an EMBL/GenBank/DDBJ whole genome shotgun (WGS) entry which is preliminary data.</text>
</comment>
<evidence type="ECO:0000313" key="2">
    <source>
        <dbReference type="EMBL" id="EET79657.1"/>
    </source>
</evidence>
<dbReference type="EMBL" id="ACVQ01000018">
    <property type="protein sequence ID" value="EET79657.1"/>
    <property type="molecule type" value="Genomic_DNA"/>
</dbReference>
<sequence length="44" mass="4932">MSFGRQILLCKFNGTRGKRNLSANLTTALPQTLLLLNLIMLEAR</sequence>
<accession>C6RFW2</accession>
<organism evidence="2 3">
    <name type="scientific">Campylobacter showae RM3277</name>
    <dbReference type="NCBI Taxonomy" id="553219"/>
    <lineage>
        <taxon>Bacteria</taxon>
        <taxon>Pseudomonadati</taxon>
        <taxon>Campylobacterota</taxon>
        <taxon>Epsilonproteobacteria</taxon>
        <taxon>Campylobacterales</taxon>
        <taxon>Campylobacteraceae</taxon>
        <taxon>Campylobacter</taxon>
    </lineage>
</organism>
<keyword evidence="1" id="KW-0812">Transmembrane</keyword>